<organism evidence="2 3">
    <name type="scientific">Elysia marginata</name>
    <dbReference type="NCBI Taxonomy" id="1093978"/>
    <lineage>
        <taxon>Eukaryota</taxon>
        <taxon>Metazoa</taxon>
        <taxon>Spiralia</taxon>
        <taxon>Lophotrochozoa</taxon>
        <taxon>Mollusca</taxon>
        <taxon>Gastropoda</taxon>
        <taxon>Heterobranchia</taxon>
        <taxon>Euthyneura</taxon>
        <taxon>Panpulmonata</taxon>
        <taxon>Sacoglossa</taxon>
        <taxon>Placobranchoidea</taxon>
        <taxon>Plakobranchidae</taxon>
        <taxon>Elysia</taxon>
    </lineage>
</organism>
<accession>A0AAV4EFF3</accession>
<feature type="region of interest" description="Disordered" evidence="1">
    <location>
        <begin position="502"/>
        <end position="528"/>
    </location>
</feature>
<name>A0AAV4EFF3_9GAST</name>
<feature type="region of interest" description="Disordered" evidence="1">
    <location>
        <begin position="1174"/>
        <end position="1269"/>
    </location>
</feature>
<dbReference type="Proteomes" id="UP000762676">
    <property type="component" value="Unassembled WGS sequence"/>
</dbReference>
<feature type="region of interest" description="Disordered" evidence="1">
    <location>
        <begin position="849"/>
        <end position="880"/>
    </location>
</feature>
<feature type="region of interest" description="Disordered" evidence="1">
    <location>
        <begin position="101"/>
        <end position="127"/>
    </location>
</feature>
<feature type="region of interest" description="Disordered" evidence="1">
    <location>
        <begin position="553"/>
        <end position="576"/>
    </location>
</feature>
<feature type="region of interest" description="Disordered" evidence="1">
    <location>
        <begin position="367"/>
        <end position="419"/>
    </location>
</feature>
<gene>
    <name evidence="2" type="ORF">ElyMa_000046800</name>
</gene>
<feature type="compositionally biased region" description="Basic and acidic residues" evidence="1">
    <location>
        <begin position="1179"/>
        <end position="1188"/>
    </location>
</feature>
<evidence type="ECO:0000256" key="1">
    <source>
        <dbReference type="SAM" id="MobiDB-lite"/>
    </source>
</evidence>
<comment type="caution">
    <text evidence="2">The sequence shown here is derived from an EMBL/GenBank/DDBJ whole genome shotgun (WGS) entry which is preliminary data.</text>
</comment>
<feature type="compositionally biased region" description="Acidic residues" evidence="1">
    <location>
        <begin position="1037"/>
        <end position="1046"/>
    </location>
</feature>
<feature type="compositionally biased region" description="Basic and acidic residues" evidence="1">
    <location>
        <begin position="1218"/>
        <end position="1236"/>
    </location>
</feature>
<dbReference type="EMBL" id="BMAT01000069">
    <property type="protein sequence ID" value="GFR59061.1"/>
    <property type="molecule type" value="Genomic_DNA"/>
</dbReference>
<feature type="compositionally biased region" description="Low complexity" evidence="1">
    <location>
        <begin position="1013"/>
        <end position="1022"/>
    </location>
</feature>
<evidence type="ECO:0000313" key="2">
    <source>
        <dbReference type="EMBL" id="GFR59061.1"/>
    </source>
</evidence>
<feature type="compositionally biased region" description="Polar residues" evidence="1">
    <location>
        <begin position="301"/>
        <end position="313"/>
    </location>
</feature>
<feature type="compositionally biased region" description="Basic and acidic residues" evidence="1">
    <location>
        <begin position="553"/>
        <end position="571"/>
    </location>
</feature>
<feature type="compositionally biased region" description="Polar residues" evidence="1">
    <location>
        <begin position="118"/>
        <end position="127"/>
    </location>
</feature>
<feature type="region of interest" description="Disordered" evidence="1">
    <location>
        <begin position="921"/>
        <end position="1053"/>
    </location>
</feature>
<feature type="compositionally biased region" description="Basic and acidic residues" evidence="1">
    <location>
        <begin position="408"/>
        <end position="419"/>
    </location>
</feature>
<reference evidence="2 3" key="1">
    <citation type="journal article" date="2021" name="Elife">
        <title>Chloroplast acquisition without the gene transfer in kleptoplastic sea slugs, Plakobranchus ocellatus.</title>
        <authorList>
            <person name="Maeda T."/>
            <person name="Takahashi S."/>
            <person name="Yoshida T."/>
            <person name="Shimamura S."/>
            <person name="Takaki Y."/>
            <person name="Nagai Y."/>
            <person name="Toyoda A."/>
            <person name="Suzuki Y."/>
            <person name="Arimoto A."/>
            <person name="Ishii H."/>
            <person name="Satoh N."/>
            <person name="Nishiyama T."/>
            <person name="Hasebe M."/>
            <person name="Maruyama T."/>
            <person name="Minagawa J."/>
            <person name="Obokata J."/>
            <person name="Shigenobu S."/>
        </authorList>
    </citation>
    <scope>NUCLEOTIDE SEQUENCE [LARGE SCALE GENOMIC DNA]</scope>
</reference>
<feature type="region of interest" description="Disordered" evidence="1">
    <location>
        <begin position="224"/>
        <end position="245"/>
    </location>
</feature>
<feature type="compositionally biased region" description="Basic residues" evidence="1">
    <location>
        <begin position="936"/>
        <end position="945"/>
    </location>
</feature>
<feature type="compositionally biased region" description="Low complexity" evidence="1">
    <location>
        <begin position="368"/>
        <end position="382"/>
    </location>
</feature>
<dbReference type="AlphaFoldDB" id="A0AAV4EFF3"/>
<proteinExistence type="predicted"/>
<feature type="compositionally biased region" description="Basic and acidic residues" evidence="1">
    <location>
        <begin position="228"/>
        <end position="245"/>
    </location>
</feature>
<feature type="compositionally biased region" description="Basic residues" evidence="1">
    <location>
        <begin position="988"/>
        <end position="1012"/>
    </location>
</feature>
<feature type="compositionally biased region" description="Polar residues" evidence="1">
    <location>
        <begin position="860"/>
        <end position="876"/>
    </location>
</feature>
<feature type="compositionally biased region" description="Polar residues" evidence="1">
    <location>
        <begin position="383"/>
        <end position="407"/>
    </location>
</feature>
<protein>
    <submittedName>
        <fullName evidence="2">Uncharacterized protein</fullName>
    </submittedName>
</protein>
<evidence type="ECO:0000313" key="3">
    <source>
        <dbReference type="Proteomes" id="UP000762676"/>
    </source>
</evidence>
<feature type="compositionally biased region" description="Basic and acidic residues" evidence="1">
    <location>
        <begin position="1250"/>
        <end position="1269"/>
    </location>
</feature>
<feature type="region of interest" description="Disordered" evidence="1">
    <location>
        <begin position="264"/>
        <end position="313"/>
    </location>
</feature>
<sequence>MENPEAIFDVLSIRSMKERYYASNGTKSSVPATTTKTSLFTPTPSAAIVSDLAFLANQEALEHFVQDFTIDDSISDCFADSEPIRNFGFSSKAPSRIEQELLTPPNSSKPDVQLGKTKGQSINQFSKASTSRPKVTFALRTTSVVDNFNLDGEVQKSPSSQENQQNFKGTNRSFLNISPSQHGNTIVMADGEPAHAHSSQNSILSSEKINVLPCEEMTEQLTLKQGHKPGDRGKLAQREKDKDTHVSKFPRFGLSWVIDNTIHRGKKQQSPNKVASRIGENKTAKHLQDKTSLPVKDSKTSDTFTITPNPSGTAKDYTITSIGVTKSNDKGLDDILVTPRNGTSAVARANKNTTDNSQLSADCFHKPSVSSCSERSTSTVTSFNGDSQRQNQPSKPDLNSSTTSFESTNHHVYTDDSKGIRKASSYQGKLLESKSPSHVKFNTHIPGLGGTKPDQVTAKPWYEGSTFADNETDSKPSVQYSTKNRIRAPLCDVINNFNDSEKDSEVSFVEKSGQNESSDKKSECSSQDLTQTLSSKGFTKSFDSTLLQHKDGFGRTKEADSKDRNDCENPKTTKPITASNLRNLHTESLHNTIGGISLQCDCLLGEESLSKVKNPGLLKETDESSNLNVVLNLICEELVRRSMLVENNRERCVSCLNRSIPDACASLTVASNQLIKLVTLLEEIGSLPTDVISQLKQTTEDIMSTTEYLKTTVNSLEMDVNVSGNDSSTFPGIDGIVENLTESAWGMLRDGCNLCEVKSKLGQLVSDTARVANRSIPDKSRNTDYADVKMPIDSSPSTFTHGTNINAKTSVLDARSILSPEESYPLSIEQFQDNKNTFPKKYQEFASGTFNEQPGAIGGMTQSKMDNDRSQGQSSAIPYRSKPIISQDLLTASKSSPVQADSSPERTNSFRFNESHIAGSLCHATTGKNQRFSRSDRKKRRRSHSLGRLQHVHESSDILEDSSSAAEDDDETPAAAKSVSQNETRLGVRGRHHRRRSHSAIRHRSRSRRKSSCHSCHSEASSKFSKLGSCSGNSQEFDQDCSDDDASERKNRVHFGGSLRDIATGGCIRNKKNNARQKDFGLSRSELSRFRKGRKQSHGVGDFDYIDHAEDVEEDDDDDEGDSLKVCVNVPNEDFSDNALRVQRLKQHLNSMQKLRQKSRYVIETVVTGTGERLAPRPLSRDRSHDNAHVNIGEAYPFRSQEERSHHEPHNGSTSWQCKDKTQTGKPQQVKEEKPKGPFKGKRGMTSHLFNHERLETPKVQVRELTESE</sequence>
<feature type="compositionally biased region" description="Basic and acidic residues" evidence="1">
    <location>
        <begin position="279"/>
        <end position="289"/>
    </location>
</feature>
<keyword evidence="3" id="KW-1185">Reference proteome</keyword>
<feature type="compositionally biased region" description="Basic and acidic residues" evidence="1">
    <location>
        <begin position="1200"/>
        <end position="1210"/>
    </location>
</feature>